<sequence>MGSSGVSMNVSVMGGRLSVEQVDGWSREVPRVAEAAAGRPTIVPEATARGRRFQPIGDDAPHRPPLTPRGERAA</sequence>
<dbReference type="Proteomes" id="UP001501495">
    <property type="component" value="Unassembled WGS sequence"/>
</dbReference>
<dbReference type="EMBL" id="BAAAZH010000017">
    <property type="protein sequence ID" value="GAA4121428.1"/>
    <property type="molecule type" value="Genomic_DNA"/>
</dbReference>
<comment type="caution">
    <text evidence="2">The sequence shown here is derived from an EMBL/GenBank/DDBJ whole genome shotgun (WGS) entry which is preliminary data.</text>
</comment>
<organism evidence="2 3">
    <name type="scientific">Nocardioides fonticola</name>
    <dbReference type="NCBI Taxonomy" id="450363"/>
    <lineage>
        <taxon>Bacteria</taxon>
        <taxon>Bacillati</taxon>
        <taxon>Actinomycetota</taxon>
        <taxon>Actinomycetes</taxon>
        <taxon>Propionibacteriales</taxon>
        <taxon>Nocardioidaceae</taxon>
        <taxon>Nocardioides</taxon>
    </lineage>
</organism>
<evidence type="ECO:0000256" key="1">
    <source>
        <dbReference type="SAM" id="MobiDB-lite"/>
    </source>
</evidence>
<reference evidence="3" key="1">
    <citation type="journal article" date="2019" name="Int. J. Syst. Evol. Microbiol.">
        <title>The Global Catalogue of Microorganisms (GCM) 10K type strain sequencing project: providing services to taxonomists for standard genome sequencing and annotation.</title>
        <authorList>
            <consortium name="The Broad Institute Genomics Platform"/>
            <consortium name="The Broad Institute Genome Sequencing Center for Infectious Disease"/>
            <person name="Wu L."/>
            <person name="Ma J."/>
        </authorList>
    </citation>
    <scope>NUCLEOTIDE SEQUENCE [LARGE SCALE GENOMIC DNA]</scope>
    <source>
        <strain evidence="3">JCM 16703</strain>
    </source>
</reference>
<evidence type="ECO:0000313" key="3">
    <source>
        <dbReference type="Proteomes" id="UP001501495"/>
    </source>
</evidence>
<keyword evidence="3" id="KW-1185">Reference proteome</keyword>
<proteinExistence type="predicted"/>
<feature type="region of interest" description="Disordered" evidence="1">
    <location>
        <begin position="40"/>
        <end position="74"/>
    </location>
</feature>
<evidence type="ECO:0000313" key="2">
    <source>
        <dbReference type="EMBL" id="GAA4121428.1"/>
    </source>
</evidence>
<protein>
    <submittedName>
        <fullName evidence="2">Uncharacterized protein</fullName>
    </submittedName>
</protein>
<name>A0ABP7XM76_9ACTN</name>
<gene>
    <name evidence="2" type="ORF">GCM10022215_26410</name>
</gene>
<accession>A0ABP7XM76</accession>